<keyword evidence="2" id="KW-0812">Transmembrane</keyword>
<dbReference type="EMBL" id="FPBA01000028">
    <property type="protein sequence ID" value="SFU04047.1"/>
    <property type="molecule type" value="Genomic_DNA"/>
</dbReference>
<sequence>MAEDDPTRREPRPRPARAPSQGSGAETGYAVIGTMISGMAVWGGAGWLLDRWLDTRVFVPVGILLGISVAIYLVVARYGGLPPAPGATDDGKTPGGRRSRPRTQKGQR</sequence>
<feature type="compositionally biased region" description="Basic residues" evidence="1">
    <location>
        <begin position="95"/>
        <end position="108"/>
    </location>
</feature>
<gene>
    <name evidence="3" type="ORF">SAMN05660657_04993</name>
</gene>
<feature type="region of interest" description="Disordered" evidence="1">
    <location>
        <begin position="1"/>
        <end position="25"/>
    </location>
</feature>
<keyword evidence="2" id="KW-0472">Membrane</keyword>
<evidence type="ECO:0000313" key="4">
    <source>
        <dbReference type="Proteomes" id="UP000199546"/>
    </source>
</evidence>
<keyword evidence="4" id="KW-1185">Reference proteome</keyword>
<dbReference type="STRING" id="1296565.SAMN05660657_04993"/>
<proteinExistence type="predicted"/>
<feature type="transmembrane region" description="Helical" evidence="2">
    <location>
        <begin position="57"/>
        <end position="75"/>
    </location>
</feature>
<evidence type="ECO:0000256" key="1">
    <source>
        <dbReference type="SAM" id="MobiDB-lite"/>
    </source>
</evidence>
<dbReference type="AlphaFoldDB" id="A0A1I7CX57"/>
<evidence type="ECO:0000256" key="2">
    <source>
        <dbReference type="SAM" id="Phobius"/>
    </source>
</evidence>
<evidence type="ECO:0000313" key="3">
    <source>
        <dbReference type="EMBL" id="SFU04047.1"/>
    </source>
</evidence>
<reference evidence="4" key="1">
    <citation type="submission" date="2016-10" db="EMBL/GenBank/DDBJ databases">
        <authorList>
            <person name="Varghese N."/>
            <person name="Submissions S."/>
        </authorList>
    </citation>
    <scope>NUCLEOTIDE SEQUENCE [LARGE SCALE GENOMIC DNA]</scope>
    <source>
        <strain evidence="4">DSM 46136</strain>
    </source>
</reference>
<feature type="compositionally biased region" description="Basic and acidic residues" evidence="1">
    <location>
        <begin position="1"/>
        <end position="13"/>
    </location>
</feature>
<dbReference type="RefSeq" id="WP_093583891.1">
    <property type="nucleotide sequence ID" value="NZ_FPBA01000028.1"/>
</dbReference>
<organism evidence="3 4">
    <name type="scientific">Geodermatophilus amargosae</name>
    <dbReference type="NCBI Taxonomy" id="1296565"/>
    <lineage>
        <taxon>Bacteria</taxon>
        <taxon>Bacillati</taxon>
        <taxon>Actinomycetota</taxon>
        <taxon>Actinomycetes</taxon>
        <taxon>Geodermatophilales</taxon>
        <taxon>Geodermatophilaceae</taxon>
        <taxon>Geodermatophilus</taxon>
    </lineage>
</organism>
<dbReference type="Proteomes" id="UP000199546">
    <property type="component" value="Unassembled WGS sequence"/>
</dbReference>
<accession>A0A1I7CX57</accession>
<feature type="transmembrane region" description="Helical" evidence="2">
    <location>
        <begin position="29"/>
        <end position="50"/>
    </location>
</feature>
<dbReference type="OrthoDB" id="5193039at2"/>
<protein>
    <submittedName>
        <fullName evidence="3">FoF1-type ATP synthase assembly protein I</fullName>
    </submittedName>
</protein>
<name>A0A1I7CX57_9ACTN</name>
<feature type="region of interest" description="Disordered" evidence="1">
    <location>
        <begin position="82"/>
        <end position="108"/>
    </location>
</feature>
<keyword evidence="2" id="KW-1133">Transmembrane helix</keyword>